<feature type="domain" description="ABC transporter" evidence="7">
    <location>
        <begin position="10"/>
        <end position="231"/>
    </location>
</feature>
<keyword evidence="4 8" id="KW-0067">ATP-binding</keyword>
<dbReference type="PROSITE" id="PS00211">
    <property type="entry name" value="ABC_TRANSPORTER_1"/>
    <property type="match status" value="1"/>
</dbReference>
<protein>
    <submittedName>
        <fullName evidence="8">ATP-binding cassette domain-containing protein</fullName>
    </submittedName>
</protein>
<evidence type="ECO:0000313" key="8">
    <source>
        <dbReference type="EMBL" id="MDP4097077.1"/>
    </source>
</evidence>
<dbReference type="InterPro" id="IPR027417">
    <property type="entry name" value="P-loop_NTPase"/>
</dbReference>
<dbReference type="InterPro" id="IPR003439">
    <property type="entry name" value="ABC_transporter-like_ATP-bd"/>
</dbReference>
<evidence type="ECO:0000256" key="1">
    <source>
        <dbReference type="ARBA" id="ARBA00022448"/>
    </source>
</evidence>
<keyword evidence="6" id="KW-0472">Membrane</keyword>
<gene>
    <name evidence="8" type="ORF">OIN60_09875</name>
</gene>
<reference evidence="8 9" key="1">
    <citation type="submission" date="2022-10" db="EMBL/GenBank/DDBJ databases">
        <title>Paenibacillus description and whole genome data of maize root bacterial community.</title>
        <authorList>
            <person name="Marton D."/>
            <person name="Farkas M."/>
            <person name="Cserhati M."/>
        </authorList>
    </citation>
    <scope>NUCLEOTIDE SEQUENCE [LARGE SCALE GENOMIC DNA]</scope>
    <source>
        <strain evidence="8 9">P96</strain>
    </source>
</reference>
<name>A0ABT9FRL1_9BACL</name>
<dbReference type="Proteomes" id="UP001241848">
    <property type="component" value="Unassembled WGS sequence"/>
</dbReference>
<organism evidence="8 9">
    <name type="scientific">Paenibacillus zeirhizosphaerae</name>
    <dbReference type="NCBI Taxonomy" id="2987519"/>
    <lineage>
        <taxon>Bacteria</taxon>
        <taxon>Bacillati</taxon>
        <taxon>Bacillota</taxon>
        <taxon>Bacilli</taxon>
        <taxon>Bacillales</taxon>
        <taxon>Paenibacillaceae</taxon>
        <taxon>Paenibacillus</taxon>
    </lineage>
</organism>
<dbReference type="PROSITE" id="PS50893">
    <property type="entry name" value="ABC_TRANSPORTER_2"/>
    <property type="match status" value="1"/>
</dbReference>
<proteinExistence type="predicted"/>
<dbReference type="Gene3D" id="3.40.50.300">
    <property type="entry name" value="P-loop containing nucleotide triphosphate hydrolases"/>
    <property type="match status" value="1"/>
</dbReference>
<dbReference type="Pfam" id="PF00005">
    <property type="entry name" value="ABC_tran"/>
    <property type="match status" value="1"/>
</dbReference>
<dbReference type="RefSeq" id="WP_305754705.1">
    <property type="nucleotide sequence ID" value="NZ_JAPCKK010000016.1"/>
</dbReference>
<evidence type="ECO:0000256" key="3">
    <source>
        <dbReference type="ARBA" id="ARBA00022741"/>
    </source>
</evidence>
<dbReference type="InterPro" id="IPR003593">
    <property type="entry name" value="AAA+_ATPase"/>
</dbReference>
<dbReference type="CDD" id="cd03293">
    <property type="entry name" value="ABC_NrtD_SsuB_transporters"/>
    <property type="match status" value="1"/>
</dbReference>
<keyword evidence="2" id="KW-1003">Cell membrane</keyword>
<comment type="caution">
    <text evidence="8">The sequence shown here is derived from an EMBL/GenBank/DDBJ whole genome shotgun (WGS) entry which is preliminary data.</text>
</comment>
<evidence type="ECO:0000256" key="2">
    <source>
        <dbReference type="ARBA" id="ARBA00022475"/>
    </source>
</evidence>
<evidence type="ECO:0000259" key="7">
    <source>
        <dbReference type="PROSITE" id="PS50893"/>
    </source>
</evidence>
<dbReference type="SMART" id="SM00382">
    <property type="entry name" value="AAA"/>
    <property type="match status" value="1"/>
</dbReference>
<evidence type="ECO:0000256" key="5">
    <source>
        <dbReference type="ARBA" id="ARBA00022967"/>
    </source>
</evidence>
<dbReference type="GO" id="GO:0005524">
    <property type="term" value="F:ATP binding"/>
    <property type="evidence" value="ECO:0007669"/>
    <property type="project" value="UniProtKB-KW"/>
</dbReference>
<dbReference type="InterPro" id="IPR017871">
    <property type="entry name" value="ABC_transporter-like_CS"/>
</dbReference>
<accession>A0ABT9FRL1</accession>
<evidence type="ECO:0000256" key="6">
    <source>
        <dbReference type="ARBA" id="ARBA00023136"/>
    </source>
</evidence>
<keyword evidence="1" id="KW-0813">Transport</keyword>
<keyword evidence="9" id="KW-1185">Reference proteome</keyword>
<dbReference type="PANTHER" id="PTHR42788">
    <property type="entry name" value="TAURINE IMPORT ATP-BINDING PROTEIN-RELATED"/>
    <property type="match status" value="1"/>
</dbReference>
<sequence length="258" mass="28876">MPQKTEGSHIHIHQISKRFDEHPVLTDVNVTIEQGEFIAIVGRSGCGKSTLLRLIAGLDQPSEGSIYLDGQGVDTGHEDTRVLFQEARLLPWKRVLDNVRIAAVNQDKASAAEALALVGLDERGGDWPRVLSGGQKQRVALARALVSRPRLLLLDEPLGALDALTRIEMQQLIERLWLEQGFTVILVTHDVSEAVALADRVLLIEHGKIAMDVTVSMARPRERDNTFVHYENRILNRVLNKDTRDTELMQSRKLTYSI</sequence>
<keyword evidence="5" id="KW-1278">Translocase</keyword>
<dbReference type="PANTHER" id="PTHR42788:SF17">
    <property type="entry name" value="ALIPHATIC SULFONATES IMPORT ATP-BINDING PROTEIN SSUB"/>
    <property type="match status" value="1"/>
</dbReference>
<keyword evidence="3" id="KW-0547">Nucleotide-binding</keyword>
<dbReference type="EMBL" id="JAPCKK010000016">
    <property type="protein sequence ID" value="MDP4097077.1"/>
    <property type="molecule type" value="Genomic_DNA"/>
</dbReference>
<evidence type="ECO:0000313" key="9">
    <source>
        <dbReference type="Proteomes" id="UP001241848"/>
    </source>
</evidence>
<dbReference type="InterPro" id="IPR050166">
    <property type="entry name" value="ABC_transporter_ATP-bind"/>
</dbReference>
<evidence type="ECO:0000256" key="4">
    <source>
        <dbReference type="ARBA" id="ARBA00022840"/>
    </source>
</evidence>
<dbReference type="SUPFAM" id="SSF52540">
    <property type="entry name" value="P-loop containing nucleoside triphosphate hydrolases"/>
    <property type="match status" value="1"/>
</dbReference>